<evidence type="ECO:0000256" key="1">
    <source>
        <dbReference type="ARBA" id="ARBA00008136"/>
    </source>
</evidence>
<evidence type="ECO:0000256" key="2">
    <source>
        <dbReference type="ARBA" id="ARBA00022670"/>
    </source>
</evidence>
<dbReference type="PANTHER" id="PTHR13604:SF0">
    <property type="entry name" value="ABASIC SITE PROCESSING PROTEIN HMCES"/>
    <property type="match status" value="1"/>
</dbReference>
<keyword evidence="4 8" id="KW-0378">Hydrolase</keyword>
<evidence type="ECO:0000256" key="3">
    <source>
        <dbReference type="ARBA" id="ARBA00022763"/>
    </source>
</evidence>
<dbReference type="AlphaFoldDB" id="A0A1Y3G2T3"/>
<accession>A0A1Y3G2T3</accession>
<sequence>MCNLYSMTSNPQAIKDVAKVLEDRTGNLQPLSEIYPNTMAPIVRNGTNGRELVMARWGMPTPPGYLKGHKVDRGVTNIRNPTSTWWKRWEGVEHRCLVPLTAFSEPERRLDGKSRQAWFARSDGEQVAFFAGIWCQWTSVRKLADGETTDDLFGFLTTEANREVGAIHPKAMPVILTQPDDLDVWMNATVSEALRLQTPLSDGMLACVDPPRPLE</sequence>
<comment type="similarity">
    <text evidence="1 8">Belongs to the SOS response-associated peptidase family.</text>
</comment>
<dbReference type="GO" id="GO:0006508">
    <property type="term" value="P:proteolysis"/>
    <property type="evidence" value="ECO:0007669"/>
    <property type="project" value="UniProtKB-KW"/>
</dbReference>
<protein>
    <recommendedName>
        <fullName evidence="8">Abasic site processing protein</fullName>
        <ecNumber evidence="8">3.4.-.-</ecNumber>
    </recommendedName>
</protein>
<dbReference type="InterPro" id="IPR036590">
    <property type="entry name" value="SRAP-like"/>
</dbReference>
<dbReference type="EMBL" id="JOPG01000046">
    <property type="protein sequence ID" value="OUJ03572.1"/>
    <property type="molecule type" value="Genomic_DNA"/>
</dbReference>
<gene>
    <name evidence="9" type="ORF">HK23_10575</name>
</gene>
<evidence type="ECO:0000313" key="9">
    <source>
        <dbReference type="EMBL" id="OUJ03572.1"/>
    </source>
</evidence>
<evidence type="ECO:0000256" key="8">
    <source>
        <dbReference type="RuleBase" id="RU364100"/>
    </source>
</evidence>
<dbReference type="InterPro" id="IPR003738">
    <property type="entry name" value="SRAP"/>
</dbReference>
<dbReference type="GO" id="GO:0003697">
    <property type="term" value="F:single-stranded DNA binding"/>
    <property type="evidence" value="ECO:0007669"/>
    <property type="project" value="InterPro"/>
</dbReference>
<dbReference type="RefSeq" id="WP_086654357.1">
    <property type="nucleotide sequence ID" value="NZ_JOPG01000046.1"/>
</dbReference>
<dbReference type="GO" id="GO:0008233">
    <property type="term" value="F:peptidase activity"/>
    <property type="evidence" value="ECO:0007669"/>
    <property type="project" value="UniProtKB-KW"/>
</dbReference>
<dbReference type="EC" id="3.4.-.-" evidence="8"/>
<keyword evidence="3" id="KW-0227">DNA damage</keyword>
<reference evidence="10" key="1">
    <citation type="submission" date="2014-06" db="EMBL/GenBank/DDBJ databases">
        <authorList>
            <person name="Winans N.J."/>
            <person name="Newell P.D."/>
            <person name="Douglas A.E."/>
        </authorList>
    </citation>
    <scope>NUCLEOTIDE SEQUENCE [LARGE SCALE GENOMIC DNA]</scope>
    <source>
        <strain evidence="10">DsW_057</strain>
    </source>
</reference>
<evidence type="ECO:0000256" key="5">
    <source>
        <dbReference type="ARBA" id="ARBA00023124"/>
    </source>
</evidence>
<dbReference type="Proteomes" id="UP000242683">
    <property type="component" value="Unassembled WGS sequence"/>
</dbReference>
<evidence type="ECO:0000313" key="10">
    <source>
        <dbReference type="Proteomes" id="UP000242683"/>
    </source>
</evidence>
<dbReference type="OrthoDB" id="9782620at2"/>
<evidence type="ECO:0000256" key="7">
    <source>
        <dbReference type="ARBA" id="ARBA00023239"/>
    </source>
</evidence>
<keyword evidence="6" id="KW-0238">DNA-binding</keyword>
<organism evidence="9 10">
    <name type="scientific">Acetobacter malorum</name>
    <dbReference type="NCBI Taxonomy" id="178901"/>
    <lineage>
        <taxon>Bacteria</taxon>
        <taxon>Pseudomonadati</taxon>
        <taxon>Pseudomonadota</taxon>
        <taxon>Alphaproteobacteria</taxon>
        <taxon>Acetobacterales</taxon>
        <taxon>Acetobacteraceae</taxon>
        <taxon>Acetobacter</taxon>
    </lineage>
</organism>
<keyword evidence="2 8" id="KW-0645">Protease</keyword>
<dbReference type="SUPFAM" id="SSF143081">
    <property type="entry name" value="BB1717-like"/>
    <property type="match status" value="1"/>
</dbReference>
<dbReference type="Pfam" id="PF02586">
    <property type="entry name" value="SRAP"/>
    <property type="match status" value="1"/>
</dbReference>
<evidence type="ECO:0000256" key="4">
    <source>
        <dbReference type="ARBA" id="ARBA00022801"/>
    </source>
</evidence>
<keyword evidence="5" id="KW-0190">Covalent protein-DNA linkage</keyword>
<dbReference type="PANTHER" id="PTHR13604">
    <property type="entry name" value="DC12-RELATED"/>
    <property type="match status" value="1"/>
</dbReference>
<evidence type="ECO:0000256" key="6">
    <source>
        <dbReference type="ARBA" id="ARBA00023125"/>
    </source>
</evidence>
<dbReference type="GO" id="GO:0016829">
    <property type="term" value="F:lyase activity"/>
    <property type="evidence" value="ECO:0007669"/>
    <property type="project" value="UniProtKB-KW"/>
</dbReference>
<dbReference type="Gene3D" id="3.90.1680.10">
    <property type="entry name" value="SOS response associated peptidase-like"/>
    <property type="match status" value="1"/>
</dbReference>
<name>A0A1Y3G2T3_9PROT</name>
<keyword evidence="7" id="KW-0456">Lyase</keyword>
<dbReference type="GO" id="GO:0106300">
    <property type="term" value="P:protein-DNA covalent cross-linking repair"/>
    <property type="evidence" value="ECO:0007669"/>
    <property type="project" value="InterPro"/>
</dbReference>
<comment type="caution">
    <text evidence="9">The sequence shown here is derived from an EMBL/GenBank/DDBJ whole genome shotgun (WGS) entry which is preliminary data.</text>
</comment>
<proteinExistence type="inferred from homology"/>